<dbReference type="GO" id="GO:0016020">
    <property type="term" value="C:membrane"/>
    <property type="evidence" value="ECO:0007669"/>
    <property type="project" value="UniProtKB-UniRule"/>
</dbReference>
<dbReference type="SUPFAM" id="SSF103088">
    <property type="entry name" value="OmpA-like"/>
    <property type="match status" value="1"/>
</dbReference>
<dbReference type="PANTHER" id="PTHR30329:SF20">
    <property type="entry name" value="EXPORTED PROTEIN"/>
    <property type="match status" value="1"/>
</dbReference>
<dbReference type="InterPro" id="IPR050330">
    <property type="entry name" value="Bact_OuterMem_StrucFunc"/>
</dbReference>
<evidence type="ECO:0000256" key="2">
    <source>
        <dbReference type="SAM" id="MobiDB-lite"/>
    </source>
</evidence>
<feature type="transmembrane region" description="Helical" evidence="3">
    <location>
        <begin position="246"/>
        <end position="265"/>
    </location>
</feature>
<protein>
    <submittedName>
        <fullName evidence="5">OmpA family protein</fullName>
    </submittedName>
</protein>
<dbReference type="PROSITE" id="PS51123">
    <property type="entry name" value="OMPA_2"/>
    <property type="match status" value="1"/>
</dbReference>
<dbReference type="InterPro" id="IPR006665">
    <property type="entry name" value="OmpA-like"/>
</dbReference>
<evidence type="ECO:0000313" key="6">
    <source>
        <dbReference type="Proteomes" id="UP000441032"/>
    </source>
</evidence>
<proteinExistence type="predicted"/>
<dbReference type="RefSeq" id="WP_154206943.1">
    <property type="nucleotide sequence ID" value="NZ_WJYN01000004.1"/>
</dbReference>
<dbReference type="EMBL" id="WJYN01000004">
    <property type="protein sequence ID" value="MRS99338.1"/>
    <property type="molecule type" value="Genomic_DNA"/>
</dbReference>
<dbReference type="PANTHER" id="PTHR30329">
    <property type="entry name" value="STATOR ELEMENT OF FLAGELLAR MOTOR COMPLEX"/>
    <property type="match status" value="1"/>
</dbReference>
<dbReference type="Gene3D" id="3.30.1330.60">
    <property type="entry name" value="OmpA-like domain"/>
    <property type="match status" value="1"/>
</dbReference>
<dbReference type="Gene3D" id="1.25.40.590">
    <property type="entry name" value="Type IV / VI secretion system, DotU"/>
    <property type="match status" value="1"/>
</dbReference>
<dbReference type="CDD" id="cd07185">
    <property type="entry name" value="OmpA_C-like"/>
    <property type="match status" value="1"/>
</dbReference>
<dbReference type="Pfam" id="PF09850">
    <property type="entry name" value="DotU"/>
    <property type="match status" value="1"/>
</dbReference>
<reference evidence="5 6" key="1">
    <citation type="submission" date="2019-11" db="EMBL/GenBank/DDBJ databases">
        <title>Phenotypic characterization of an OXA-22 and OXA-60 co-producing Ralstonia pickettii clinical strain.</title>
        <authorList>
            <person name="He F."/>
        </authorList>
    </citation>
    <scope>NUCLEOTIDE SEQUENCE [LARGE SCALE GENOMIC DNA]</scope>
    <source>
        <strain evidence="5 6">PSLESD1</strain>
    </source>
</reference>
<gene>
    <name evidence="5" type="ORF">GJQ57_11845</name>
</gene>
<name>A0A7X2HMM9_RALPI</name>
<sequence length="449" mass="48405">MDDRTAARLPVSREVWLMASQPQSKNHLLRLAQPLFWLLDELSPELESAAGLDALKSEVRTRLAAFKQAAQAAALKADSVEAVHYCFCAALDQAGSRVRGRANGLRGVWLQHGLLMQLYGEKSFGQRCRTWITKLQETPNASENALEVIAQLMARGLRDERGMPLPKIQLVHQLSPVEVIPSAATTPQRRHVTIANSAAEHQRIHVAVNNPSGGAVEPSDVLITVGMPVPEAAPSQELSPQRSWRLIVIAVVVTALVLGLAWVTYRQHLDNQALASQVSALEAQVAKRQEPLEDRIARALTSETGASQFGLSTEGDRIYIVFSSDMGFAAGSADITPMLARQLERLAGVLTTTDGKVTIVGHTDDSPGARGRTETNLALSAARAMAVGRNLQAHGVAQTRLSTIGRGAKEPVGDNKTAEGRALNRRVEIVLDRQRASVPDRASPTTAGD</sequence>
<evidence type="ECO:0000256" key="1">
    <source>
        <dbReference type="PROSITE-ProRule" id="PRU00473"/>
    </source>
</evidence>
<dbReference type="AlphaFoldDB" id="A0A7X2HMM9"/>
<evidence type="ECO:0000313" key="5">
    <source>
        <dbReference type="EMBL" id="MRS99338.1"/>
    </source>
</evidence>
<comment type="caution">
    <text evidence="5">The sequence shown here is derived from an EMBL/GenBank/DDBJ whole genome shotgun (WGS) entry which is preliminary data.</text>
</comment>
<dbReference type="InterPro" id="IPR038522">
    <property type="entry name" value="T4/T6SS_DotU_sf"/>
</dbReference>
<evidence type="ECO:0000256" key="3">
    <source>
        <dbReference type="SAM" id="Phobius"/>
    </source>
</evidence>
<dbReference type="InterPro" id="IPR017732">
    <property type="entry name" value="T4/T6SS_DotU"/>
</dbReference>
<dbReference type="Pfam" id="PF00691">
    <property type="entry name" value="OmpA"/>
    <property type="match status" value="1"/>
</dbReference>
<feature type="domain" description="OmpA-like" evidence="4">
    <location>
        <begin position="315"/>
        <end position="435"/>
    </location>
</feature>
<accession>A0A7X2HMM9</accession>
<keyword evidence="3" id="KW-0812">Transmembrane</keyword>
<keyword evidence="3" id="KW-1133">Transmembrane helix</keyword>
<feature type="region of interest" description="Disordered" evidence="2">
    <location>
        <begin position="406"/>
        <end position="426"/>
    </location>
</feature>
<organism evidence="5 6">
    <name type="scientific">Ralstonia pickettii</name>
    <name type="common">Burkholderia pickettii</name>
    <dbReference type="NCBI Taxonomy" id="329"/>
    <lineage>
        <taxon>Bacteria</taxon>
        <taxon>Pseudomonadati</taxon>
        <taxon>Pseudomonadota</taxon>
        <taxon>Betaproteobacteria</taxon>
        <taxon>Burkholderiales</taxon>
        <taxon>Burkholderiaceae</taxon>
        <taxon>Ralstonia</taxon>
    </lineage>
</organism>
<dbReference type="InterPro" id="IPR036737">
    <property type="entry name" value="OmpA-like_sf"/>
</dbReference>
<evidence type="ECO:0000259" key="4">
    <source>
        <dbReference type="PROSITE" id="PS51123"/>
    </source>
</evidence>
<feature type="compositionally biased region" description="Basic and acidic residues" evidence="2">
    <location>
        <begin position="407"/>
        <end position="419"/>
    </location>
</feature>
<keyword evidence="1 3" id="KW-0472">Membrane</keyword>
<dbReference type="Proteomes" id="UP000441032">
    <property type="component" value="Unassembled WGS sequence"/>
</dbReference>